<proteinExistence type="predicted"/>
<accession>A0A9N8F4W3</accession>
<dbReference type="Proteomes" id="UP001153069">
    <property type="component" value="Unassembled WGS sequence"/>
</dbReference>
<reference evidence="1" key="1">
    <citation type="submission" date="2020-06" db="EMBL/GenBank/DDBJ databases">
        <authorList>
            <consortium name="Plant Systems Biology data submission"/>
        </authorList>
    </citation>
    <scope>NUCLEOTIDE SEQUENCE</scope>
    <source>
        <strain evidence="1">D6</strain>
    </source>
</reference>
<name>A0A9N8F4W3_9STRA</name>
<sequence length="315" mass="36696">MASKDEVSTASASPRAKLYPEKHFMMLGMRYGRFPRWKSYKPARCIQRFKEQFGCHPKTVADLWEKLRNHDDEAIRLPKKAKPKELLIGIRHLFKYHTEPDLAMFFNIKTGKTARKWARRYMKKIALLLPEMVGTLADNDEGLIFFMSLDGTHCPIEEPRPWSKKWSSHKFGGKPGVNYEFGLLLHKAKLGWIHGPTPPGEKNDLVVFRSKLMHEMPADRRLIADSGYTAEPDYFTTKNELDPKKLSKFKDRVLSRHENFNQRVKCFAITRTKFRHRGFGENWEEAHETAMHAVCVIVQLHLDNGTQRLLDPYSV</sequence>
<dbReference type="AlphaFoldDB" id="A0A9N8F4W3"/>
<evidence type="ECO:0000313" key="1">
    <source>
        <dbReference type="EMBL" id="CAB9530894.1"/>
    </source>
</evidence>
<keyword evidence="2" id="KW-1185">Reference proteome</keyword>
<gene>
    <name evidence="1" type="ORF">SEMRO_3100_G343730.1</name>
</gene>
<protein>
    <submittedName>
        <fullName evidence="1">Uncharacterized protein</fullName>
    </submittedName>
</protein>
<comment type="caution">
    <text evidence="1">The sequence shown here is derived from an EMBL/GenBank/DDBJ whole genome shotgun (WGS) entry which is preliminary data.</text>
</comment>
<organism evidence="1 2">
    <name type="scientific">Seminavis robusta</name>
    <dbReference type="NCBI Taxonomy" id="568900"/>
    <lineage>
        <taxon>Eukaryota</taxon>
        <taxon>Sar</taxon>
        <taxon>Stramenopiles</taxon>
        <taxon>Ochrophyta</taxon>
        <taxon>Bacillariophyta</taxon>
        <taxon>Bacillariophyceae</taxon>
        <taxon>Bacillariophycidae</taxon>
        <taxon>Naviculales</taxon>
        <taxon>Naviculaceae</taxon>
        <taxon>Seminavis</taxon>
    </lineage>
</organism>
<dbReference type="EMBL" id="CAICTM010003098">
    <property type="protein sequence ID" value="CAB9530894.1"/>
    <property type="molecule type" value="Genomic_DNA"/>
</dbReference>
<evidence type="ECO:0000313" key="2">
    <source>
        <dbReference type="Proteomes" id="UP001153069"/>
    </source>
</evidence>